<dbReference type="InterPro" id="IPR029058">
    <property type="entry name" value="AB_hydrolase_fold"/>
</dbReference>
<dbReference type="Pfam" id="PF12697">
    <property type="entry name" value="Abhydrolase_6"/>
    <property type="match status" value="1"/>
</dbReference>
<dbReference type="Proteomes" id="UP000297245">
    <property type="component" value="Unassembled WGS sequence"/>
</dbReference>
<accession>A0A4S8L796</accession>
<reference evidence="2 3" key="1">
    <citation type="journal article" date="2019" name="Nat. Ecol. Evol.">
        <title>Megaphylogeny resolves global patterns of mushroom evolution.</title>
        <authorList>
            <person name="Varga T."/>
            <person name="Krizsan K."/>
            <person name="Foldi C."/>
            <person name="Dima B."/>
            <person name="Sanchez-Garcia M."/>
            <person name="Sanchez-Ramirez S."/>
            <person name="Szollosi G.J."/>
            <person name="Szarkandi J.G."/>
            <person name="Papp V."/>
            <person name="Albert L."/>
            <person name="Andreopoulos W."/>
            <person name="Angelini C."/>
            <person name="Antonin V."/>
            <person name="Barry K.W."/>
            <person name="Bougher N.L."/>
            <person name="Buchanan P."/>
            <person name="Buyck B."/>
            <person name="Bense V."/>
            <person name="Catcheside P."/>
            <person name="Chovatia M."/>
            <person name="Cooper J."/>
            <person name="Damon W."/>
            <person name="Desjardin D."/>
            <person name="Finy P."/>
            <person name="Geml J."/>
            <person name="Haridas S."/>
            <person name="Hughes K."/>
            <person name="Justo A."/>
            <person name="Karasinski D."/>
            <person name="Kautmanova I."/>
            <person name="Kiss B."/>
            <person name="Kocsube S."/>
            <person name="Kotiranta H."/>
            <person name="LaButti K.M."/>
            <person name="Lechner B.E."/>
            <person name="Liimatainen K."/>
            <person name="Lipzen A."/>
            <person name="Lukacs Z."/>
            <person name="Mihaltcheva S."/>
            <person name="Morgado L.N."/>
            <person name="Niskanen T."/>
            <person name="Noordeloos M.E."/>
            <person name="Ohm R.A."/>
            <person name="Ortiz-Santana B."/>
            <person name="Ovrebo C."/>
            <person name="Racz N."/>
            <person name="Riley R."/>
            <person name="Savchenko A."/>
            <person name="Shiryaev A."/>
            <person name="Soop K."/>
            <person name="Spirin V."/>
            <person name="Szebenyi C."/>
            <person name="Tomsovsky M."/>
            <person name="Tulloss R.E."/>
            <person name="Uehling J."/>
            <person name="Grigoriev I.V."/>
            <person name="Vagvolgyi C."/>
            <person name="Papp T."/>
            <person name="Martin F.M."/>
            <person name="Miettinen O."/>
            <person name="Hibbett D.S."/>
            <person name="Nagy L.G."/>
        </authorList>
    </citation>
    <scope>NUCLEOTIDE SEQUENCE [LARGE SCALE GENOMIC DNA]</scope>
    <source>
        <strain evidence="2 3">CBS 962.96</strain>
    </source>
</reference>
<name>A0A4S8L796_DENBC</name>
<feature type="domain" description="AB hydrolase-1" evidence="1">
    <location>
        <begin position="38"/>
        <end position="331"/>
    </location>
</feature>
<evidence type="ECO:0000313" key="2">
    <source>
        <dbReference type="EMBL" id="THU84547.1"/>
    </source>
</evidence>
<keyword evidence="3" id="KW-1185">Reference proteome</keyword>
<dbReference type="Gene3D" id="3.40.50.1820">
    <property type="entry name" value="alpha/beta hydrolase"/>
    <property type="match status" value="1"/>
</dbReference>
<dbReference type="OrthoDB" id="5311491at2759"/>
<sequence>MATSIQMYSSNTYHLNDAINIFFTDSGAPQNSDDYTTLIVLHGSAFTGDGFVRLHEYSHANNLRIVIWNRRDYPGSTKYSDTELEDYANGRKFIETENIPPITSDRKSGGFAIMGWSMGTATAMPLFSDRALFSLEQYSLLEKYVKDLILYDPPYLSFGYKLPPDEKTYNPWTDPECKTPEELYQNFGTWVSSYYDHPDTSGSIHGLDFRKRTELATVPTWTAEEFERFYCESAAVRSEFKMYVPPMSDTLKNLANQVLFEEKNVNQMLPKVPVTYVFASRSNWHCVWGEIETRKHYKKLVDEGRQIRPIRFICIDGGNHFLHWDRPMDLISAVVEGIRLV</sequence>
<evidence type="ECO:0000313" key="3">
    <source>
        <dbReference type="Proteomes" id="UP000297245"/>
    </source>
</evidence>
<evidence type="ECO:0000259" key="1">
    <source>
        <dbReference type="Pfam" id="PF12697"/>
    </source>
</evidence>
<proteinExistence type="predicted"/>
<organism evidence="2 3">
    <name type="scientific">Dendrothele bispora (strain CBS 962.96)</name>
    <dbReference type="NCBI Taxonomy" id="1314807"/>
    <lineage>
        <taxon>Eukaryota</taxon>
        <taxon>Fungi</taxon>
        <taxon>Dikarya</taxon>
        <taxon>Basidiomycota</taxon>
        <taxon>Agaricomycotina</taxon>
        <taxon>Agaricomycetes</taxon>
        <taxon>Agaricomycetidae</taxon>
        <taxon>Agaricales</taxon>
        <taxon>Agaricales incertae sedis</taxon>
        <taxon>Dendrothele</taxon>
    </lineage>
</organism>
<dbReference type="SUPFAM" id="SSF53474">
    <property type="entry name" value="alpha/beta-Hydrolases"/>
    <property type="match status" value="1"/>
</dbReference>
<dbReference type="EMBL" id="ML179593">
    <property type="protein sequence ID" value="THU84547.1"/>
    <property type="molecule type" value="Genomic_DNA"/>
</dbReference>
<protein>
    <recommendedName>
        <fullName evidence="1">AB hydrolase-1 domain-containing protein</fullName>
    </recommendedName>
</protein>
<dbReference type="InterPro" id="IPR000073">
    <property type="entry name" value="AB_hydrolase_1"/>
</dbReference>
<dbReference type="AlphaFoldDB" id="A0A4S8L796"/>
<gene>
    <name evidence="2" type="ORF">K435DRAFT_831279</name>
</gene>